<evidence type="ECO:0000256" key="3">
    <source>
        <dbReference type="ARBA" id="ARBA00004629"/>
    </source>
</evidence>
<dbReference type="GeneID" id="54783156"/>
<evidence type="ECO:0000256" key="16">
    <source>
        <dbReference type="ARBA" id="ARBA00023328"/>
    </source>
</evidence>
<keyword evidence="15" id="KW-0131">Cell cycle</keyword>
<dbReference type="GO" id="GO:0005876">
    <property type="term" value="C:spindle microtubule"/>
    <property type="evidence" value="ECO:0007669"/>
    <property type="project" value="InterPro"/>
</dbReference>
<dbReference type="GO" id="GO:0042729">
    <property type="term" value="C:DASH complex"/>
    <property type="evidence" value="ECO:0007669"/>
    <property type="project" value="InterPro"/>
</dbReference>
<comment type="subcellular location">
    <subcellularLocation>
        <location evidence="3">Chromosome</location>
        <location evidence="3">Centromere</location>
        <location evidence="3">Kinetochore</location>
    </subcellularLocation>
    <subcellularLocation>
        <location evidence="2">Cytoplasm</location>
        <location evidence="2">Cytoskeleton</location>
        <location evidence="2">Spindle</location>
    </subcellularLocation>
    <subcellularLocation>
        <location evidence="1">Nucleus</location>
    </subcellularLocation>
</comment>
<evidence type="ECO:0000256" key="2">
    <source>
        <dbReference type="ARBA" id="ARBA00004186"/>
    </source>
</evidence>
<keyword evidence="20" id="KW-1185">Reference proteome</keyword>
<keyword evidence="9" id="KW-0498">Mitosis</keyword>
<evidence type="ECO:0000256" key="13">
    <source>
        <dbReference type="ARBA" id="ARBA00023212"/>
    </source>
</evidence>
<evidence type="ECO:0000256" key="4">
    <source>
        <dbReference type="ARBA" id="ARBA00008491"/>
    </source>
</evidence>
<evidence type="ECO:0000256" key="10">
    <source>
        <dbReference type="ARBA" id="ARBA00022829"/>
    </source>
</evidence>
<evidence type="ECO:0000256" key="15">
    <source>
        <dbReference type="ARBA" id="ARBA00023306"/>
    </source>
</evidence>
<keyword evidence="14" id="KW-0539">Nucleus</keyword>
<evidence type="ECO:0000313" key="19">
    <source>
        <dbReference type="EMBL" id="KAA8898885.1"/>
    </source>
</evidence>
<sequence length="206" mass="23174">MVTADTTRTSSQAFVDSINKSHQLMISAHLKPAGMFTNSVCKRRSITQLIRDPHHDERGLYHLETKDGRYAELVRDDGISLVKNQHNIKTDPIVLPAEIDRAAVEIDYHGTKAALYPSGDADRDCERVLAWLDREGQSYHDADEEIESWQRRQQRINELVEEINGLQSGGGSGIIEIDNTLTASAVDKLEQDLQHEIARLESQLST</sequence>
<reference evidence="19 20" key="1">
    <citation type="submission" date="2019-07" db="EMBL/GenBank/DDBJ databases">
        <title>Genome assembly of two rare yeast pathogens: Diutina rugosa and Trichomonascus ciferrii.</title>
        <authorList>
            <person name="Mixao V."/>
            <person name="Saus E."/>
            <person name="Hansen A."/>
            <person name="Lass-Flor C."/>
            <person name="Gabaldon T."/>
        </authorList>
    </citation>
    <scope>NUCLEOTIDE SEQUENCE [LARGE SCALE GENOMIC DNA]</scope>
    <source>
        <strain evidence="19 20">CBS 613</strain>
    </source>
</reference>
<dbReference type="AlphaFoldDB" id="A0A642UH92"/>
<comment type="caution">
    <text evidence="19">The sequence shown here is derived from an EMBL/GenBank/DDBJ whole genome shotgun (WGS) entry which is preliminary data.</text>
</comment>
<evidence type="ECO:0000256" key="5">
    <source>
        <dbReference type="ARBA" id="ARBA00022454"/>
    </source>
</evidence>
<keyword evidence="12" id="KW-0175">Coiled coil</keyword>
<evidence type="ECO:0000256" key="14">
    <source>
        <dbReference type="ARBA" id="ARBA00023242"/>
    </source>
</evidence>
<dbReference type="Proteomes" id="UP000449547">
    <property type="component" value="Unassembled WGS sequence"/>
</dbReference>
<keyword evidence="13" id="KW-0206">Cytoskeleton</keyword>
<evidence type="ECO:0000256" key="1">
    <source>
        <dbReference type="ARBA" id="ARBA00004123"/>
    </source>
</evidence>
<accession>A0A642UH92</accession>
<dbReference type="Pfam" id="PF08657">
    <property type="entry name" value="DASH_Spc34"/>
    <property type="match status" value="1"/>
</dbReference>
<evidence type="ECO:0000256" key="6">
    <source>
        <dbReference type="ARBA" id="ARBA00022490"/>
    </source>
</evidence>
<gene>
    <name evidence="19" type="ORF">DIURU_004505</name>
</gene>
<keyword evidence="10" id="KW-0159">Chromosome partition</keyword>
<name>A0A642UH92_DIURU</name>
<evidence type="ECO:0000256" key="8">
    <source>
        <dbReference type="ARBA" id="ARBA00022701"/>
    </source>
</evidence>
<proteinExistence type="inferred from homology"/>
<organism evidence="19 20">
    <name type="scientific">Diutina rugosa</name>
    <name type="common">Yeast</name>
    <name type="synonym">Candida rugosa</name>
    <dbReference type="NCBI Taxonomy" id="5481"/>
    <lineage>
        <taxon>Eukaryota</taxon>
        <taxon>Fungi</taxon>
        <taxon>Dikarya</taxon>
        <taxon>Ascomycota</taxon>
        <taxon>Saccharomycotina</taxon>
        <taxon>Pichiomycetes</taxon>
        <taxon>Debaryomycetaceae</taxon>
        <taxon>Diutina</taxon>
    </lineage>
</organism>
<dbReference type="RefSeq" id="XP_034010688.1">
    <property type="nucleotide sequence ID" value="XM_034157386.1"/>
</dbReference>
<keyword evidence="6" id="KW-0963">Cytoplasm</keyword>
<evidence type="ECO:0000256" key="17">
    <source>
        <dbReference type="ARBA" id="ARBA00044112"/>
    </source>
</evidence>
<evidence type="ECO:0000256" key="7">
    <source>
        <dbReference type="ARBA" id="ARBA00022618"/>
    </source>
</evidence>
<keyword evidence="5" id="KW-0158">Chromosome</keyword>
<keyword evidence="7" id="KW-0132">Cell division</keyword>
<evidence type="ECO:0000256" key="18">
    <source>
        <dbReference type="ARBA" id="ARBA00044346"/>
    </source>
</evidence>
<evidence type="ECO:0000256" key="11">
    <source>
        <dbReference type="ARBA" id="ARBA00022838"/>
    </source>
</evidence>
<evidence type="ECO:0000313" key="20">
    <source>
        <dbReference type="Proteomes" id="UP000449547"/>
    </source>
</evidence>
<dbReference type="GO" id="GO:0051301">
    <property type="term" value="P:cell division"/>
    <property type="evidence" value="ECO:0007669"/>
    <property type="project" value="UniProtKB-KW"/>
</dbReference>
<dbReference type="GO" id="GO:0008608">
    <property type="term" value="P:attachment of spindle microtubules to kinetochore"/>
    <property type="evidence" value="ECO:0007669"/>
    <property type="project" value="InterPro"/>
</dbReference>
<protein>
    <recommendedName>
        <fullName evidence="17">DASH complex subunit SPC34</fullName>
    </recommendedName>
    <alternativeName>
        <fullName evidence="18">Outer kinetochore protein SPC34</fullName>
    </alternativeName>
</protein>
<comment type="similarity">
    <text evidence="4">Belongs to the DASH complex SPC34 family.</text>
</comment>
<dbReference type="VEuPathDB" id="FungiDB:DIURU_004505"/>
<evidence type="ECO:0000256" key="9">
    <source>
        <dbReference type="ARBA" id="ARBA00022776"/>
    </source>
</evidence>
<keyword evidence="11" id="KW-0995">Kinetochore</keyword>
<keyword evidence="8" id="KW-0493">Microtubule</keyword>
<dbReference type="InterPro" id="IPR013966">
    <property type="entry name" value="Spc34"/>
</dbReference>
<evidence type="ECO:0000256" key="12">
    <source>
        <dbReference type="ARBA" id="ARBA00023054"/>
    </source>
</evidence>
<keyword evidence="16" id="KW-0137">Centromere</keyword>
<dbReference type="EMBL" id="SWFT01000133">
    <property type="protein sequence ID" value="KAA8898885.1"/>
    <property type="molecule type" value="Genomic_DNA"/>
</dbReference>